<keyword evidence="7" id="KW-0472">Membrane</keyword>
<evidence type="ECO:0000313" key="10">
    <source>
        <dbReference type="EMBL" id="KAB6028448.1"/>
    </source>
</evidence>
<evidence type="ECO:0000313" key="9">
    <source>
        <dbReference type="EMBL" id="KAB5745005.1"/>
    </source>
</evidence>
<evidence type="ECO:0000313" key="12">
    <source>
        <dbReference type="EMBL" id="QHB63322.1"/>
    </source>
</evidence>
<keyword evidence="4 6" id="KW-0573">Peptidoglycan synthesis</keyword>
<evidence type="ECO:0000259" key="8">
    <source>
        <dbReference type="PROSITE" id="PS52029"/>
    </source>
</evidence>
<dbReference type="GO" id="GO:0071555">
    <property type="term" value="P:cell wall organization"/>
    <property type="evidence" value="ECO:0007669"/>
    <property type="project" value="UniProtKB-UniRule"/>
</dbReference>
<feature type="domain" description="L,D-TPase catalytic" evidence="8">
    <location>
        <begin position="490"/>
        <end position="615"/>
    </location>
</feature>
<reference evidence="14 16" key="2">
    <citation type="journal article" date="2019" name="Nat. Med.">
        <title>A library of human gut bacterial isolates paired with longitudinal multiomics data enables mechanistic microbiome research.</title>
        <authorList>
            <person name="Poyet M."/>
            <person name="Groussin M."/>
            <person name="Gibbons S.M."/>
            <person name="Avila-Pacheco J."/>
            <person name="Jiang X."/>
            <person name="Kearney S.M."/>
            <person name="Perrotta A.R."/>
            <person name="Berdy B."/>
            <person name="Zhao S."/>
            <person name="Lieberman T.D."/>
            <person name="Swanson P.K."/>
            <person name="Smith M."/>
            <person name="Roesemann S."/>
            <person name="Alexander J.E."/>
            <person name="Rich S.A."/>
            <person name="Livny J."/>
            <person name="Vlamakis H."/>
            <person name="Clish C."/>
            <person name="Bullock K."/>
            <person name="Deik A."/>
            <person name="Scott J."/>
            <person name="Pierce K.A."/>
            <person name="Xavier R.J."/>
            <person name="Alm E.J."/>
        </authorList>
    </citation>
    <scope>NUCLEOTIDE SEQUENCE [LARGE SCALE GENOMIC DNA]</scope>
    <source>
        <strain evidence="9 14">BIOML-A190</strain>
        <strain evidence="10 16">BIOML-A26</strain>
    </source>
</reference>
<dbReference type="InterPro" id="IPR038063">
    <property type="entry name" value="Transpep_catalytic_dom"/>
</dbReference>
<feature type="transmembrane region" description="Helical" evidence="7">
    <location>
        <begin position="147"/>
        <end position="172"/>
    </location>
</feature>
<keyword evidence="3 6" id="KW-0133">Cell shape</keyword>
<evidence type="ECO:0000313" key="16">
    <source>
        <dbReference type="Proteomes" id="UP000470926"/>
    </source>
</evidence>
<evidence type="ECO:0000313" key="15">
    <source>
        <dbReference type="Proteomes" id="UP000464884"/>
    </source>
</evidence>
<name>A0A0C2YPV2_BIFAD</name>
<accession>A0A0C2YPV2</accession>
<dbReference type="AlphaFoldDB" id="A0A0C2YPV2"/>
<evidence type="ECO:0000256" key="5">
    <source>
        <dbReference type="ARBA" id="ARBA00023316"/>
    </source>
</evidence>
<organism evidence="10 16">
    <name type="scientific">Bifidobacterium adolescentis</name>
    <dbReference type="NCBI Taxonomy" id="1680"/>
    <lineage>
        <taxon>Bacteria</taxon>
        <taxon>Bacillati</taxon>
        <taxon>Actinomycetota</taxon>
        <taxon>Actinomycetes</taxon>
        <taxon>Bifidobacteriales</taxon>
        <taxon>Bifidobacteriaceae</taxon>
        <taxon>Bifidobacterium</taxon>
    </lineage>
</organism>
<dbReference type="Gene3D" id="3.10.20.800">
    <property type="match status" value="1"/>
</dbReference>
<dbReference type="EMBL" id="WDFR01000005">
    <property type="protein sequence ID" value="KAB6028448.1"/>
    <property type="molecule type" value="Genomic_DNA"/>
</dbReference>
<evidence type="ECO:0000313" key="11">
    <source>
        <dbReference type="EMBL" id="OFA34720.1"/>
    </source>
</evidence>
<dbReference type="EMBL" id="CP047129">
    <property type="protein sequence ID" value="QHB63322.1"/>
    <property type="molecule type" value="Genomic_DNA"/>
</dbReference>
<keyword evidence="7" id="KW-1133">Transmembrane helix</keyword>
<dbReference type="EMBL" id="MAXD01000005">
    <property type="protein sequence ID" value="OFA34720.1"/>
    <property type="molecule type" value="Genomic_DNA"/>
</dbReference>
<dbReference type="CDD" id="cd16913">
    <property type="entry name" value="YkuD_like"/>
    <property type="match status" value="1"/>
</dbReference>
<evidence type="ECO:0000256" key="3">
    <source>
        <dbReference type="ARBA" id="ARBA00022960"/>
    </source>
</evidence>
<dbReference type="Proteomes" id="UP000175684">
    <property type="component" value="Unassembled WGS sequence"/>
</dbReference>
<dbReference type="OrthoDB" id="3176960at2"/>
<dbReference type="InterPro" id="IPR038054">
    <property type="entry name" value="LD_TPept-like_central_sf"/>
</dbReference>
<dbReference type="PANTHER" id="PTHR30582">
    <property type="entry name" value="L,D-TRANSPEPTIDASE"/>
    <property type="match status" value="1"/>
</dbReference>
<dbReference type="InterPro" id="IPR005490">
    <property type="entry name" value="LD_TPept_cat_dom"/>
</dbReference>
<dbReference type="Pfam" id="PF03734">
    <property type="entry name" value="YkuD"/>
    <property type="match status" value="1"/>
</dbReference>
<dbReference type="GO" id="GO:0016740">
    <property type="term" value="F:transferase activity"/>
    <property type="evidence" value="ECO:0007669"/>
    <property type="project" value="UniProtKB-KW"/>
</dbReference>
<keyword evidence="2" id="KW-0808">Transferase</keyword>
<dbReference type="Gene3D" id="2.40.440.10">
    <property type="entry name" value="L,D-transpeptidase catalytic domain-like"/>
    <property type="match status" value="1"/>
</dbReference>
<dbReference type="GO" id="GO:0008360">
    <property type="term" value="P:regulation of cell shape"/>
    <property type="evidence" value="ECO:0007669"/>
    <property type="project" value="UniProtKB-UniRule"/>
</dbReference>
<feature type="active site" description="Proton donor/acceptor" evidence="6">
    <location>
        <position position="569"/>
    </location>
</feature>
<comment type="pathway">
    <text evidence="1 6">Cell wall biogenesis; peptidoglycan biosynthesis.</text>
</comment>
<evidence type="ECO:0000256" key="1">
    <source>
        <dbReference type="ARBA" id="ARBA00004752"/>
    </source>
</evidence>
<sequence>MVCTVKRVNEETTYMSDRSGQNDTDNSFAGISFEGVNAVPPQSGENGDTINLADVADVSEQDDVSNAATETMPPLNFASDQTQPFQSFPTAGAAETTPAGTVPNGAVPTGAIPTGDMPSSTPAPAIPVLTMPVEGEAVVAKKRKLPLIITGIVLAVLVVAAIAGFFTARWYFQDKAAPGVTFGGTSVAGQTADQLKNTVTAAVKNTTVNIKDGNGNNASGSLSDLGVSYNVDKTVTELLAAKHQTNGALEYINEVNPFVKKNVPLNAKSNKLALRTFVTDKFVQDTDRAVPSTASYDANARAFVAVEGRGGRSPKVDNVIDAVAKAIANPGHSGSVTITYETIDVPVALPEAQNVADQANARLNAPIVLDNGQGKTFQIPAEVVASWLKTDADLEHGTLSLSYDDNAITNYVQQQVPAQLNQDAVDQEDAVDNSGKVLATIVKGVNGVKVKNMEALAPKIGEALKNGQGATIPVDGDVQNFKTVQKKSEYRIVVDRTAQTATVYHNDEAVKTFPVCTGTTGKHETDLGTFYIYLKYQIQDMTGLNDDGSRYLSKGVKWVSYFYGGEGFHTASWNNYGIAHGDPAHYGSHGCVNMYEADSKWIYDNCPEGTIVQVVGAMPSGPVR</sequence>
<evidence type="ECO:0000256" key="2">
    <source>
        <dbReference type="ARBA" id="ARBA00022679"/>
    </source>
</evidence>
<evidence type="ECO:0000256" key="4">
    <source>
        <dbReference type="ARBA" id="ARBA00022984"/>
    </source>
</evidence>
<reference evidence="12 15" key="3">
    <citation type="submission" date="2019-12" db="EMBL/GenBank/DDBJ databases">
        <title>Draft Genome Sequence of Bifidobacterium adolescentis ZJ2.</title>
        <authorList>
            <person name="Jin Z."/>
        </authorList>
    </citation>
    <scope>NUCLEOTIDE SEQUENCE [LARGE SCALE GENOMIC DNA]</scope>
    <source>
        <strain evidence="12 15">ZJ2</strain>
    </source>
</reference>
<evidence type="ECO:0000313" key="13">
    <source>
        <dbReference type="Proteomes" id="UP000175684"/>
    </source>
</evidence>
<keyword evidence="7" id="KW-0812">Transmembrane</keyword>
<dbReference type="UniPathway" id="UPA00219"/>
<dbReference type="GO" id="GO:0071972">
    <property type="term" value="F:peptidoglycan L,D-transpeptidase activity"/>
    <property type="evidence" value="ECO:0007669"/>
    <property type="project" value="TreeGrafter"/>
</dbReference>
<dbReference type="SUPFAM" id="SSF141523">
    <property type="entry name" value="L,D-transpeptidase catalytic domain-like"/>
    <property type="match status" value="1"/>
</dbReference>
<dbReference type="RefSeq" id="WP_042990415.1">
    <property type="nucleotide sequence ID" value="NZ_CAXSZD010000004.1"/>
</dbReference>
<feature type="active site" description="Nucleophile" evidence="6">
    <location>
        <position position="591"/>
    </location>
</feature>
<evidence type="ECO:0000256" key="6">
    <source>
        <dbReference type="PROSITE-ProRule" id="PRU01373"/>
    </source>
</evidence>
<dbReference type="Proteomes" id="UP000470926">
    <property type="component" value="Unassembled WGS sequence"/>
</dbReference>
<dbReference type="Proteomes" id="UP000464884">
    <property type="component" value="Chromosome"/>
</dbReference>
<evidence type="ECO:0000313" key="14">
    <source>
        <dbReference type="Proteomes" id="UP000437631"/>
    </source>
</evidence>
<dbReference type="PROSITE" id="PS52029">
    <property type="entry name" value="LD_TPASE"/>
    <property type="match status" value="1"/>
</dbReference>
<keyword evidence="5 6" id="KW-0961">Cell wall biogenesis/degradation</keyword>
<dbReference type="EMBL" id="WDLT01000008">
    <property type="protein sequence ID" value="KAB5745005.1"/>
    <property type="molecule type" value="Genomic_DNA"/>
</dbReference>
<dbReference type="Proteomes" id="UP000437631">
    <property type="component" value="Unassembled WGS sequence"/>
</dbReference>
<dbReference type="GO" id="GO:0018104">
    <property type="term" value="P:peptidoglycan-protein cross-linking"/>
    <property type="evidence" value="ECO:0007669"/>
    <property type="project" value="TreeGrafter"/>
</dbReference>
<dbReference type="PANTHER" id="PTHR30582:SF2">
    <property type="entry name" value="L,D-TRANSPEPTIDASE YCIB-RELATED"/>
    <property type="match status" value="1"/>
</dbReference>
<evidence type="ECO:0000256" key="7">
    <source>
        <dbReference type="SAM" id="Phobius"/>
    </source>
</evidence>
<reference evidence="11 13" key="1">
    <citation type="submission" date="2016-07" db="EMBL/GenBank/DDBJ databases">
        <title>Draft Genome Sequence of Bifidobacterium adolescentis strain Km 4.</title>
        <authorList>
            <person name="Danilenko V.N."/>
        </authorList>
    </citation>
    <scope>NUCLEOTIDE SEQUENCE [LARGE SCALE GENOMIC DNA]</scope>
    <source>
        <strain evidence="11 13">Km 4</strain>
    </source>
</reference>
<protein>
    <submittedName>
        <fullName evidence="10">L,D-transpeptidase family protein</fullName>
    </submittedName>
</protein>
<dbReference type="InterPro" id="IPR050979">
    <property type="entry name" value="LD-transpeptidase"/>
</dbReference>
<proteinExistence type="predicted"/>
<gene>
    <name evidence="11" type="ORF">BBK15_06945</name>
    <name evidence="12" type="ORF">F3K97_08845</name>
    <name evidence="10" type="ORF">GA542_08700</name>
    <name evidence="9" type="ORF">GA752_07390</name>
</gene>
<dbReference type="PATRIC" id="fig|1680.6.peg.883"/>
<dbReference type="GO" id="GO:0005576">
    <property type="term" value="C:extracellular region"/>
    <property type="evidence" value="ECO:0007669"/>
    <property type="project" value="TreeGrafter"/>
</dbReference>